<evidence type="ECO:0000313" key="2">
    <source>
        <dbReference type="Proteomes" id="UP000756132"/>
    </source>
</evidence>
<protein>
    <submittedName>
        <fullName evidence="1">Uncharacterized protein</fullName>
    </submittedName>
</protein>
<dbReference type="KEGG" id="ffu:CLAFUR5_01720"/>
<dbReference type="OrthoDB" id="3625427at2759"/>
<gene>
    <name evidence="1" type="ORF">CLAFUR5_01720</name>
</gene>
<keyword evidence="2" id="KW-1185">Reference proteome</keyword>
<dbReference type="OMA" id="VGARYWA"/>
<dbReference type="EMBL" id="CP090163">
    <property type="protein sequence ID" value="UJO10976.1"/>
    <property type="molecule type" value="Genomic_DNA"/>
</dbReference>
<dbReference type="GeneID" id="71981598"/>
<evidence type="ECO:0000313" key="1">
    <source>
        <dbReference type="EMBL" id="UJO10976.1"/>
    </source>
</evidence>
<organism evidence="1 2">
    <name type="scientific">Passalora fulva</name>
    <name type="common">Tomato leaf mold</name>
    <name type="synonym">Cladosporium fulvum</name>
    <dbReference type="NCBI Taxonomy" id="5499"/>
    <lineage>
        <taxon>Eukaryota</taxon>
        <taxon>Fungi</taxon>
        <taxon>Dikarya</taxon>
        <taxon>Ascomycota</taxon>
        <taxon>Pezizomycotina</taxon>
        <taxon>Dothideomycetes</taxon>
        <taxon>Dothideomycetidae</taxon>
        <taxon>Mycosphaerellales</taxon>
        <taxon>Mycosphaerellaceae</taxon>
        <taxon>Fulvia</taxon>
    </lineage>
</organism>
<dbReference type="Proteomes" id="UP000756132">
    <property type="component" value="Chromosome 1"/>
</dbReference>
<reference evidence="1" key="2">
    <citation type="journal article" date="2022" name="Microb. Genom.">
        <title>A chromosome-scale genome assembly of the tomato pathogen Cladosporium fulvum reveals a compartmentalized genome architecture and the presence of a dispensable chromosome.</title>
        <authorList>
            <person name="Zaccaron A.Z."/>
            <person name="Chen L.H."/>
            <person name="Samaras A."/>
            <person name="Stergiopoulos I."/>
        </authorList>
    </citation>
    <scope>NUCLEOTIDE SEQUENCE</scope>
    <source>
        <strain evidence="1">Race5_Kim</strain>
    </source>
</reference>
<accession>A0A9Q8L540</accession>
<dbReference type="RefSeq" id="XP_047755342.1">
    <property type="nucleotide sequence ID" value="XM_047900868.1"/>
</dbReference>
<dbReference type="AlphaFoldDB" id="A0A9Q8L540"/>
<name>A0A9Q8L540_PASFU</name>
<sequence length="182" mass="20673">MAFLQYLFFWNFKEPESNKWRPEPGGNPTKYIDNLPNILKRTDLEATVVDVAPFVAGAGSLAHVSQIHDFGFTAPASVLRNVKTMTAMHRTTLYLTPLILVCQAVGFQYRDFIPRFAHERELRRHEEEVRKHVDAGMYLGGGIYALRMGFKVGARYWAPIDVVMGGALADLLQREYIKAHGF</sequence>
<proteinExistence type="predicted"/>
<reference evidence="1" key="1">
    <citation type="submission" date="2021-12" db="EMBL/GenBank/DDBJ databases">
        <authorList>
            <person name="Zaccaron A."/>
            <person name="Stergiopoulos I."/>
        </authorList>
    </citation>
    <scope>NUCLEOTIDE SEQUENCE</scope>
    <source>
        <strain evidence="1">Race5_Kim</strain>
    </source>
</reference>